<dbReference type="InterPro" id="IPR038221">
    <property type="entry name" value="YidC_periplasmic_sf"/>
</dbReference>
<proteinExistence type="inferred from homology"/>
<evidence type="ECO:0000313" key="18">
    <source>
        <dbReference type="Proteomes" id="UP000769766"/>
    </source>
</evidence>
<reference evidence="17" key="1">
    <citation type="submission" date="2020-07" db="EMBL/GenBank/DDBJ databases">
        <title>Huge and variable diversity of episymbiotic CPR bacteria and DPANN archaea in groundwater ecosystems.</title>
        <authorList>
            <person name="He C.Y."/>
            <person name="Keren R."/>
            <person name="Whittaker M."/>
            <person name="Farag I.F."/>
            <person name="Doudna J."/>
            <person name="Cate J.H.D."/>
            <person name="Banfield J.F."/>
        </authorList>
    </citation>
    <scope>NUCLEOTIDE SEQUENCE</scope>
    <source>
        <strain evidence="17">NC_groundwater_672_Ag_B-0.1um_62_36</strain>
    </source>
</reference>
<dbReference type="GO" id="GO:0015031">
    <property type="term" value="P:protein transport"/>
    <property type="evidence" value="ECO:0007669"/>
    <property type="project" value="UniProtKB-KW"/>
</dbReference>
<dbReference type="Pfam" id="PF14849">
    <property type="entry name" value="YidC_periplas"/>
    <property type="match status" value="1"/>
</dbReference>
<organism evidence="17 18">
    <name type="scientific">Tectimicrobiota bacterium</name>
    <dbReference type="NCBI Taxonomy" id="2528274"/>
    <lineage>
        <taxon>Bacteria</taxon>
        <taxon>Pseudomonadati</taxon>
        <taxon>Nitrospinota/Tectimicrobiota group</taxon>
        <taxon>Candidatus Tectimicrobiota</taxon>
    </lineage>
</organism>
<dbReference type="InterPro" id="IPR019998">
    <property type="entry name" value="Membr_insert_YidC"/>
</dbReference>
<keyword evidence="9 13" id="KW-0472">Membrane</keyword>
<evidence type="ECO:0000256" key="12">
    <source>
        <dbReference type="ARBA" id="ARBA00033342"/>
    </source>
</evidence>
<feature type="domain" description="Membrane insertase YidC N-terminal" evidence="16">
    <location>
        <begin position="27"/>
        <end position="288"/>
    </location>
</feature>
<keyword evidence="7 13" id="KW-0653">Protein transport</keyword>
<keyword evidence="10 13" id="KW-0143">Chaperone</keyword>
<dbReference type="PRINTS" id="PR00701">
    <property type="entry name" value="60KDINNERMP"/>
</dbReference>
<evidence type="ECO:0000256" key="10">
    <source>
        <dbReference type="ARBA" id="ARBA00023186"/>
    </source>
</evidence>
<dbReference type="InterPro" id="IPR047196">
    <property type="entry name" value="YidC_ALB_C"/>
</dbReference>
<feature type="transmembrane region" description="Helical" evidence="13">
    <location>
        <begin position="293"/>
        <end position="315"/>
    </location>
</feature>
<name>A0A932CNK9_UNCTE</name>
<dbReference type="PRINTS" id="PR01900">
    <property type="entry name" value="YIDCPROTEIN"/>
</dbReference>
<evidence type="ECO:0000259" key="15">
    <source>
        <dbReference type="Pfam" id="PF02096"/>
    </source>
</evidence>
<keyword evidence="6 13" id="KW-0812">Transmembrane</keyword>
<sequence length="499" mass="57116">MSQSPGVLPRPLAGEEAAGSAGEQEYVVDTALTRVVFSNRGGQIKALYLKEYRDKHHRPVNLVVDRAGGAFPLHLRSGSERLDWQINFANYQASSPRLQLSPSSPTGTLVLSYRNASGWEVVKSYHFKYNSYAMGLDISIRNLPQDEHWRVYQVLWGYGIPRNPSQDGGELQPREPKLFLNDKLVKEEGNGSGQTKHYGNISWVAIDNKYFVVALVPQQTFSTAVVEREGKERRAIGLEFVRESSTLSNRLQIYAGPKEINMLKSQGAYLERVIDYGWVDFLARPLLQILKYFYQYLGNYGVAIILLTVLIKIAFSPLSHKSFKSMQSMQRIQPKIKELQERYGNDRQKLNQEMMNLYRQYKVNPLGGCLPMLLQIPVFFALYYVLQDAIELRKAPFFWWVQDLSEKDPYYIYPILMGITMFIQQKMTPQTGDPRQNQIMMFMPLIFTVLFLNFPAGLVIYWLVNNILTIGQQYTTMKLMGAAPAPSKVGSEQSKLQVK</sequence>
<feature type="domain" description="Membrane insertase YidC/Oxa/ALB C-terminal" evidence="15">
    <location>
        <begin position="300"/>
        <end position="477"/>
    </location>
</feature>
<evidence type="ECO:0000256" key="2">
    <source>
        <dbReference type="ARBA" id="ARBA00010527"/>
    </source>
</evidence>
<dbReference type="CDD" id="cd20070">
    <property type="entry name" value="5TM_YidC_Alb3"/>
    <property type="match status" value="1"/>
</dbReference>
<dbReference type="InterPro" id="IPR001708">
    <property type="entry name" value="YidC/ALB3/OXA1/COX18"/>
</dbReference>
<dbReference type="GO" id="GO:0005886">
    <property type="term" value="C:plasma membrane"/>
    <property type="evidence" value="ECO:0007669"/>
    <property type="project" value="UniProtKB-SubCell"/>
</dbReference>
<dbReference type="GO" id="GO:0032977">
    <property type="term" value="F:membrane insertase activity"/>
    <property type="evidence" value="ECO:0007669"/>
    <property type="project" value="InterPro"/>
</dbReference>
<protein>
    <recommendedName>
        <fullName evidence="3 13">Membrane protein insertase YidC</fullName>
    </recommendedName>
    <alternativeName>
        <fullName evidence="12 13">Foldase YidC</fullName>
    </alternativeName>
    <alternativeName>
        <fullName evidence="13">Membrane protein YidC</fullName>
    </alternativeName>
    <alternativeName>
        <fullName evidence="11 13">membrane integrase YidC</fullName>
    </alternativeName>
</protein>
<dbReference type="PANTHER" id="PTHR12428">
    <property type="entry name" value="OXA1"/>
    <property type="match status" value="1"/>
</dbReference>
<evidence type="ECO:0000256" key="3">
    <source>
        <dbReference type="ARBA" id="ARBA00015325"/>
    </source>
</evidence>
<comment type="caution">
    <text evidence="13">Lacks conserved residue(s) required for the propagation of feature annotation.</text>
</comment>
<dbReference type="Proteomes" id="UP000769766">
    <property type="component" value="Unassembled WGS sequence"/>
</dbReference>
<evidence type="ECO:0000256" key="1">
    <source>
        <dbReference type="ARBA" id="ARBA00004429"/>
    </source>
</evidence>
<dbReference type="PANTHER" id="PTHR12428:SF65">
    <property type="entry name" value="CYTOCHROME C OXIDASE ASSEMBLY PROTEIN COX18, MITOCHONDRIAL"/>
    <property type="match status" value="1"/>
</dbReference>
<evidence type="ECO:0000256" key="7">
    <source>
        <dbReference type="ARBA" id="ARBA00022927"/>
    </source>
</evidence>
<dbReference type="AlphaFoldDB" id="A0A932CNK9"/>
<dbReference type="InterPro" id="IPR028055">
    <property type="entry name" value="YidC/Oxa/ALB_C"/>
</dbReference>
<gene>
    <name evidence="13 17" type="primary">yidC</name>
    <name evidence="17" type="ORF">HYY20_06145</name>
</gene>
<evidence type="ECO:0000256" key="6">
    <source>
        <dbReference type="ARBA" id="ARBA00022692"/>
    </source>
</evidence>
<dbReference type="EMBL" id="JACPRF010000187">
    <property type="protein sequence ID" value="MBI2876444.1"/>
    <property type="molecule type" value="Genomic_DNA"/>
</dbReference>
<dbReference type="NCBIfam" id="TIGR03592">
    <property type="entry name" value="yidC_oxa1_cterm"/>
    <property type="match status" value="1"/>
</dbReference>
<dbReference type="CDD" id="cd19961">
    <property type="entry name" value="EcYidC-like_peri"/>
    <property type="match status" value="1"/>
</dbReference>
<evidence type="ECO:0000256" key="13">
    <source>
        <dbReference type="HAMAP-Rule" id="MF_01810"/>
    </source>
</evidence>
<dbReference type="HAMAP" id="MF_01810">
    <property type="entry name" value="YidC_type1"/>
    <property type="match status" value="1"/>
</dbReference>
<comment type="similarity">
    <text evidence="2 13">Belongs to the OXA1/ALB3/YidC family. Type 1 subfamily.</text>
</comment>
<comment type="caution">
    <text evidence="17">The sequence shown here is derived from an EMBL/GenBank/DDBJ whole genome shotgun (WGS) entry which is preliminary data.</text>
</comment>
<feature type="region of interest" description="Disordered" evidence="14">
    <location>
        <begin position="1"/>
        <end position="20"/>
    </location>
</feature>
<dbReference type="Gene3D" id="2.70.98.90">
    <property type="match status" value="1"/>
</dbReference>
<feature type="transmembrane region" description="Helical" evidence="13">
    <location>
        <begin position="439"/>
        <end position="464"/>
    </location>
</feature>
<evidence type="ECO:0000256" key="4">
    <source>
        <dbReference type="ARBA" id="ARBA00022448"/>
    </source>
</evidence>
<keyword evidence="5 13" id="KW-1003">Cell membrane</keyword>
<accession>A0A932CNK9</accession>
<evidence type="ECO:0000256" key="11">
    <source>
        <dbReference type="ARBA" id="ARBA00033245"/>
    </source>
</evidence>
<evidence type="ECO:0000256" key="14">
    <source>
        <dbReference type="SAM" id="MobiDB-lite"/>
    </source>
</evidence>
<dbReference type="GO" id="GO:0051205">
    <property type="term" value="P:protein insertion into membrane"/>
    <property type="evidence" value="ECO:0007669"/>
    <property type="project" value="TreeGrafter"/>
</dbReference>
<keyword evidence="8 13" id="KW-1133">Transmembrane helix</keyword>
<dbReference type="InterPro" id="IPR028053">
    <property type="entry name" value="Membr_insert_YidC_N"/>
</dbReference>
<dbReference type="NCBIfam" id="TIGR03593">
    <property type="entry name" value="yidC_nterm"/>
    <property type="match status" value="1"/>
</dbReference>
<evidence type="ECO:0000259" key="16">
    <source>
        <dbReference type="Pfam" id="PF14849"/>
    </source>
</evidence>
<comment type="subcellular location">
    <subcellularLocation>
        <location evidence="1">Cell inner membrane</location>
        <topology evidence="1">Multi-pass membrane protein</topology>
    </subcellularLocation>
    <subcellularLocation>
        <location evidence="13">Cell membrane</location>
        <topology evidence="13">Multi-pass membrane protein</topology>
    </subcellularLocation>
</comment>
<evidence type="ECO:0000256" key="5">
    <source>
        <dbReference type="ARBA" id="ARBA00022475"/>
    </source>
</evidence>
<keyword evidence="4 13" id="KW-0813">Transport</keyword>
<evidence type="ECO:0000256" key="9">
    <source>
        <dbReference type="ARBA" id="ARBA00023136"/>
    </source>
</evidence>
<dbReference type="Pfam" id="PF02096">
    <property type="entry name" value="60KD_IMP"/>
    <property type="match status" value="1"/>
</dbReference>
<evidence type="ECO:0000313" key="17">
    <source>
        <dbReference type="EMBL" id="MBI2876444.1"/>
    </source>
</evidence>
<evidence type="ECO:0000256" key="8">
    <source>
        <dbReference type="ARBA" id="ARBA00022989"/>
    </source>
</evidence>
<comment type="subunit">
    <text evidence="13">Interacts with the Sec translocase complex via SecD. Specifically interacts with transmembrane segments of nascent integral membrane proteins during membrane integration.</text>
</comment>
<comment type="function">
    <text evidence="13">Required for the insertion and/or proper folding and/or complex formation of integral membrane proteins into the membrane. Involved in integration of membrane proteins that insert both dependently and independently of the Sec translocase complex, as well as at least some lipoproteins. Aids folding of multispanning membrane proteins.</text>
</comment>
<feature type="transmembrane region" description="Helical" evidence="13">
    <location>
        <begin position="363"/>
        <end position="386"/>
    </location>
</feature>